<accession>A0ABN5FXK4</accession>
<name>A0ABN5FXK4_BACCL</name>
<evidence type="ECO:0000313" key="2">
    <source>
        <dbReference type="EMBL" id="AUI38387.1"/>
    </source>
</evidence>
<proteinExistence type="predicted"/>
<dbReference type="EMBL" id="CP025075">
    <property type="protein sequence ID" value="AUI38387.1"/>
    <property type="molecule type" value="Genomic_DNA"/>
</dbReference>
<feature type="transmembrane region" description="Helical" evidence="1">
    <location>
        <begin position="39"/>
        <end position="60"/>
    </location>
</feature>
<reference evidence="2 3" key="1">
    <citation type="submission" date="2018-02" db="EMBL/GenBank/DDBJ databases">
        <title>Complete genome and methylome analysis of Bacillus caldolyticus.</title>
        <authorList>
            <person name="Fomenkov A.I."/>
            <person name="Mersha F."/>
            <person name="Vincze T."/>
            <person name="Roberts R.J."/>
        </authorList>
    </citation>
    <scope>NUCLEOTIDE SEQUENCE [LARGE SCALE GENOMIC DNA]</scope>
    <source>
        <strain evidence="2 3">NEB414</strain>
        <plasmid evidence="2 3">pBcl1</plasmid>
    </source>
</reference>
<gene>
    <name evidence="2" type="ORF">CWI35_18115</name>
</gene>
<evidence type="ECO:0000256" key="1">
    <source>
        <dbReference type="SAM" id="Phobius"/>
    </source>
</evidence>
<protein>
    <submittedName>
        <fullName evidence="2">Uncharacterized protein</fullName>
    </submittedName>
</protein>
<geneLocation type="plasmid" evidence="2 3">
    <name>pBcl1</name>
</geneLocation>
<keyword evidence="1" id="KW-0812">Transmembrane</keyword>
<keyword evidence="2" id="KW-0614">Plasmid</keyword>
<feature type="transmembrane region" description="Helical" evidence="1">
    <location>
        <begin position="66"/>
        <end position="99"/>
    </location>
</feature>
<organism evidence="2 3">
    <name type="scientific">Bacillus caldolyticus</name>
    <dbReference type="NCBI Taxonomy" id="1394"/>
    <lineage>
        <taxon>Bacteria</taxon>
        <taxon>Bacillati</taxon>
        <taxon>Bacillota</taxon>
        <taxon>Bacilli</taxon>
        <taxon>Bacillales</taxon>
        <taxon>Anoxybacillaceae</taxon>
        <taxon>Geobacillus</taxon>
        <taxon>Geobacillus thermoleovorans group</taxon>
    </lineage>
</organism>
<feature type="transmembrane region" description="Helical" evidence="1">
    <location>
        <begin position="12"/>
        <end position="32"/>
    </location>
</feature>
<keyword evidence="1" id="KW-0472">Membrane</keyword>
<sequence length="103" mass="12117">MERQQPPFCCFYILLVFISFKSLYILGGAKILDLSRVSAIWTVHFWCLSRTFLVVSAYIFGVQRTFLVFISYIFGCFGVHFWCPAYIFGVYLVHIVFCVRFNK</sequence>
<keyword evidence="3" id="KW-1185">Reference proteome</keyword>
<dbReference type="Proteomes" id="UP000265462">
    <property type="component" value="Plasmid pBcl1"/>
</dbReference>
<evidence type="ECO:0000313" key="3">
    <source>
        <dbReference type="Proteomes" id="UP000265462"/>
    </source>
</evidence>
<keyword evidence="1" id="KW-1133">Transmembrane helix</keyword>